<reference evidence="3 4" key="1">
    <citation type="submission" date="2022-01" db="EMBL/GenBank/DDBJ databases">
        <authorList>
            <person name="Won M."/>
            <person name="Kim S.-J."/>
            <person name="Kwon S.-W."/>
        </authorList>
    </citation>
    <scope>NUCLEOTIDE SEQUENCE [LARGE SCALE GENOMIC DNA]</scope>
    <source>
        <strain evidence="3 4">KCTC 23505</strain>
    </source>
</reference>
<comment type="caution">
    <text evidence="3">The sequence shown here is derived from an EMBL/GenBank/DDBJ whole genome shotgun (WGS) entry which is preliminary data.</text>
</comment>
<keyword evidence="4" id="KW-1185">Reference proteome</keyword>
<sequence length="135" mass="14509">MIAYLKCMLVASAALGLPPRILPTIQALEGGRVGSVTLDRNGTADLGVMQINSIWLPALAERAHLTVSATREQLIYHPCFNIAAAAVIIRTYVNQSRGNILAAVGDYHSHTQKLNHEYLAAAERTAEALFDGGVK</sequence>
<dbReference type="Pfam" id="PF01464">
    <property type="entry name" value="SLT"/>
    <property type="match status" value="1"/>
</dbReference>
<evidence type="ECO:0000313" key="4">
    <source>
        <dbReference type="Proteomes" id="UP001521209"/>
    </source>
</evidence>
<protein>
    <submittedName>
        <fullName evidence="3">Lytic transglycosylase domain-containing protein</fullName>
    </submittedName>
</protein>
<evidence type="ECO:0000259" key="2">
    <source>
        <dbReference type="Pfam" id="PF01464"/>
    </source>
</evidence>
<organism evidence="3 4">
    <name type="scientific">Acidiphilium iwatense</name>
    <dbReference type="NCBI Taxonomy" id="768198"/>
    <lineage>
        <taxon>Bacteria</taxon>
        <taxon>Pseudomonadati</taxon>
        <taxon>Pseudomonadota</taxon>
        <taxon>Alphaproteobacteria</taxon>
        <taxon>Acetobacterales</taxon>
        <taxon>Acidocellaceae</taxon>
        <taxon>Acidiphilium</taxon>
    </lineage>
</organism>
<dbReference type="SUPFAM" id="SSF53955">
    <property type="entry name" value="Lysozyme-like"/>
    <property type="match status" value="1"/>
</dbReference>
<evidence type="ECO:0000256" key="1">
    <source>
        <dbReference type="ARBA" id="ARBA00009387"/>
    </source>
</evidence>
<dbReference type="Proteomes" id="UP001521209">
    <property type="component" value="Unassembled WGS sequence"/>
</dbReference>
<dbReference type="InterPro" id="IPR008258">
    <property type="entry name" value="Transglycosylase_SLT_dom_1"/>
</dbReference>
<accession>A0ABS9DSN8</accession>
<name>A0ABS9DSN8_9PROT</name>
<dbReference type="Gene3D" id="1.10.530.10">
    <property type="match status" value="1"/>
</dbReference>
<evidence type="ECO:0000313" key="3">
    <source>
        <dbReference type="EMBL" id="MCF3945756.1"/>
    </source>
</evidence>
<dbReference type="CDD" id="cd13400">
    <property type="entry name" value="LT_IagB-like"/>
    <property type="match status" value="1"/>
</dbReference>
<feature type="domain" description="Transglycosylase SLT" evidence="2">
    <location>
        <begin position="41"/>
        <end position="117"/>
    </location>
</feature>
<dbReference type="InterPro" id="IPR023346">
    <property type="entry name" value="Lysozyme-like_dom_sf"/>
</dbReference>
<gene>
    <name evidence="3" type="ORF">L2A60_03535</name>
</gene>
<dbReference type="EMBL" id="JAKGBZ010000004">
    <property type="protein sequence ID" value="MCF3945756.1"/>
    <property type="molecule type" value="Genomic_DNA"/>
</dbReference>
<comment type="similarity">
    <text evidence="1">Belongs to the virb1 family.</text>
</comment>
<dbReference type="RefSeq" id="WP_235702996.1">
    <property type="nucleotide sequence ID" value="NZ_JAKGBZ010000004.1"/>
</dbReference>
<proteinExistence type="inferred from homology"/>